<evidence type="ECO:0000256" key="1">
    <source>
        <dbReference type="SAM" id="MobiDB-lite"/>
    </source>
</evidence>
<reference evidence="2" key="1">
    <citation type="submission" date="2014-09" db="EMBL/GenBank/DDBJ databases">
        <authorList>
            <person name="Magalhaes I.L.F."/>
            <person name="Oliveira U."/>
            <person name="Santos F.R."/>
            <person name="Vidigal T.H.D.A."/>
            <person name="Brescovit A.D."/>
            <person name="Santos A.J."/>
        </authorList>
    </citation>
    <scope>NUCLEOTIDE SEQUENCE</scope>
    <source>
        <tissue evidence="2">Shoot tissue taken approximately 20 cm above the soil surface</tissue>
    </source>
</reference>
<protein>
    <submittedName>
        <fullName evidence="2">Uncharacterized protein</fullName>
    </submittedName>
</protein>
<accession>A0A0A9ED07</accession>
<evidence type="ECO:0000313" key="2">
    <source>
        <dbReference type="EMBL" id="JAD96908.1"/>
    </source>
</evidence>
<dbReference type="EMBL" id="GBRH01200987">
    <property type="protein sequence ID" value="JAD96908.1"/>
    <property type="molecule type" value="Transcribed_RNA"/>
</dbReference>
<feature type="region of interest" description="Disordered" evidence="1">
    <location>
        <begin position="1"/>
        <end position="20"/>
    </location>
</feature>
<name>A0A0A9ED07_ARUDO</name>
<organism evidence="2">
    <name type="scientific">Arundo donax</name>
    <name type="common">Giant reed</name>
    <name type="synonym">Donax arundinaceus</name>
    <dbReference type="NCBI Taxonomy" id="35708"/>
    <lineage>
        <taxon>Eukaryota</taxon>
        <taxon>Viridiplantae</taxon>
        <taxon>Streptophyta</taxon>
        <taxon>Embryophyta</taxon>
        <taxon>Tracheophyta</taxon>
        <taxon>Spermatophyta</taxon>
        <taxon>Magnoliopsida</taxon>
        <taxon>Liliopsida</taxon>
        <taxon>Poales</taxon>
        <taxon>Poaceae</taxon>
        <taxon>PACMAD clade</taxon>
        <taxon>Arundinoideae</taxon>
        <taxon>Arundineae</taxon>
        <taxon>Arundo</taxon>
    </lineage>
</organism>
<dbReference type="AlphaFoldDB" id="A0A0A9ED07"/>
<reference evidence="2" key="2">
    <citation type="journal article" date="2015" name="Data Brief">
        <title>Shoot transcriptome of the giant reed, Arundo donax.</title>
        <authorList>
            <person name="Barrero R.A."/>
            <person name="Guerrero F.D."/>
            <person name="Moolhuijzen P."/>
            <person name="Goolsby J.A."/>
            <person name="Tidwell J."/>
            <person name="Bellgard S.E."/>
            <person name="Bellgard M.I."/>
        </authorList>
    </citation>
    <scope>NUCLEOTIDE SEQUENCE</scope>
    <source>
        <tissue evidence="2">Shoot tissue taken approximately 20 cm above the soil surface</tissue>
    </source>
</reference>
<sequence length="20" mass="2299">MKRSHELTQKVNAGRPLTMT</sequence>
<proteinExistence type="predicted"/>